<organism evidence="4">
    <name type="scientific">marine sediment metagenome</name>
    <dbReference type="NCBI Taxonomy" id="412755"/>
    <lineage>
        <taxon>unclassified sequences</taxon>
        <taxon>metagenomes</taxon>
        <taxon>ecological metagenomes</taxon>
    </lineage>
</organism>
<feature type="domain" description="Alcohol dehydrogenase iron-type/glycerol dehydrogenase GldA" evidence="2">
    <location>
        <begin position="7"/>
        <end position="54"/>
    </location>
</feature>
<evidence type="ECO:0000256" key="1">
    <source>
        <dbReference type="ARBA" id="ARBA00023002"/>
    </source>
</evidence>
<evidence type="ECO:0000259" key="3">
    <source>
        <dbReference type="Pfam" id="PF25137"/>
    </source>
</evidence>
<dbReference type="SUPFAM" id="SSF56796">
    <property type="entry name" value="Dehydroquinate synthase-like"/>
    <property type="match status" value="1"/>
</dbReference>
<dbReference type="Gene3D" id="3.40.50.1970">
    <property type="match status" value="1"/>
</dbReference>
<dbReference type="AlphaFoldDB" id="A0A0F9QEF9"/>
<dbReference type="Pfam" id="PF25137">
    <property type="entry name" value="ADH_Fe_C"/>
    <property type="match status" value="1"/>
</dbReference>
<dbReference type="InterPro" id="IPR056798">
    <property type="entry name" value="ADH_Fe_C"/>
</dbReference>
<gene>
    <name evidence="4" type="ORF">LCGC14_0728800</name>
</gene>
<dbReference type="Gene3D" id="1.20.1090.10">
    <property type="entry name" value="Dehydroquinate synthase-like - alpha domain"/>
    <property type="match status" value="1"/>
</dbReference>
<dbReference type="Pfam" id="PF00465">
    <property type="entry name" value="Fe-ADH"/>
    <property type="match status" value="1"/>
</dbReference>
<dbReference type="InterPro" id="IPR001670">
    <property type="entry name" value="ADH_Fe/GldA"/>
</dbReference>
<dbReference type="PANTHER" id="PTHR11496:SF83">
    <property type="entry name" value="HYDROXYACID-OXOACID TRANSHYDROGENASE, MITOCHONDRIAL"/>
    <property type="match status" value="1"/>
</dbReference>
<dbReference type="EMBL" id="LAZR01001680">
    <property type="protein sequence ID" value="KKN40904.1"/>
    <property type="molecule type" value="Genomic_DNA"/>
</dbReference>
<reference evidence="4" key="1">
    <citation type="journal article" date="2015" name="Nature">
        <title>Complex archaea that bridge the gap between prokaryotes and eukaryotes.</title>
        <authorList>
            <person name="Spang A."/>
            <person name="Saw J.H."/>
            <person name="Jorgensen S.L."/>
            <person name="Zaremba-Niedzwiedzka K."/>
            <person name="Martijn J."/>
            <person name="Lind A.E."/>
            <person name="van Eijk R."/>
            <person name="Schleper C."/>
            <person name="Guy L."/>
            <person name="Ettema T.J."/>
        </authorList>
    </citation>
    <scope>NUCLEOTIDE SEQUENCE</scope>
</reference>
<evidence type="ECO:0000313" key="4">
    <source>
        <dbReference type="EMBL" id="KKN40904.1"/>
    </source>
</evidence>
<dbReference type="GO" id="GO:0004022">
    <property type="term" value="F:alcohol dehydrogenase (NAD+) activity"/>
    <property type="evidence" value="ECO:0007669"/>
    <property type="project" value="TreeGrafter"/>
</dbReference>
<protein>
    <submittedName>
        <fullName evidence="4">Uncharacterized protein</fullName>
    </submittedName>
</protein>
<keyword evidence="1" id="KW-0560">Oxidoreductase</keyword>
<sequence>GLRKKVKYLIAIPTTSGTGSEVTPTSMLTDMDRNPPKKLAVSHPELVPDVAVLHTDFVKDMPPFLTMATGLDALAHSLGCYVSTWGSPITDALNVYAIKEVLKYLPRAYKYGARDLEAREGMQMAALMAGLGFGNSRVGLDHALGHSFGKVFHAHHGLSVGMFLPSTIGFQAKVSKRWKELCYLFNIEQKGKDDKVLFSEFLQSVNNFIKSIDGPTCVRDLKNPVVGDEEYLVKLDQVISYTESDIVSLLSPRHLDKAILRKIFEYAWDGKEIDF</sequence>
<dbReference type="InterPro" id="IPR039697">
    <property type="entry name" value="Alcohol_dehydrogenase_Fe"/>
</dbReference>
<proteinExistence type="predicted"/>
<name>A0A0F9QEF9_9ZZZZ</name>
<dbReference type="GO" id="GO:0046872">
    <property type="term" value="F:metal ion binding"/>
    <property type="evidence" value="ECO:0007669"/>
    <property type="project" value="InterPro"/>
</dbReference>
<feature type="non-terminal residue" evidence="4">
    <location>
        <position position="1"/>
    </location>
</feature>
<comment type="caution">
    <text evidence="4">The sequence shown here is derived from an EMBL/GenBank/DDBJ whole genome shotgun (WGS) entry which is preliminary data.</text>
</comment>
<evidence type="ECO:0000259" key="2">
    <source>
        <dbReference type="Pfam" id="PF00465"/>
    </source>
</evidence>
<feature type="domain" description="Fe-containing alcohol dehydrogenase-like C-terminal" evidence="3">
    <location>
        <begin position="66"/>
        <end position="258"/>
    </location>
</feature>
<accession>A0A0F9QEF9</accession>
<dbReference type="PANTHER" id="PTHR11496">
    <property type="entry name" value="ALCOHOL DEHYDROGENASE"/>
    <property type="match status" value="1"/>
</dbReference>